<sequence>MHHVFVALFSPFMDRRLGFLAKSTTPCSGFLGLCDSTTRSIRYKQIRLVSQRVPNTFASFWHSTIFSQRIKLKILLLMRFSGILGAAAVFLLSDCAVSSTIEQSPVIGEGTNKGSRSLRGMDFTDLDQEERSSVVAINNLYDITSSKYHTYLHQLLAKNLSNQALAVLLGHWKQERSLQRAISYFQQLERYDLAELFRTNA</sequence>
<comment type="caution">
    <text evidence="1">The sequence shown here is derived from an EMBL/GenBank/DDBJ whole genome shotgun (WGS) entry which is preliminary data.</text>
</comment>
<name>A0ACC0WC18_9STRA</name>
<organism evidence="1 2">
    <name type="scientific">Peronosclerospora sorghi</name>
    <dbReference type="NCBI Taxonomy" id="230839"/>
    <lineage>
        <taxon>Eukaryota</taxon>
        <taxon>Sar</taxon>
        <taxon>Stramenopiles</taxon>
        <taxon>Oomycota</taxon>
        <taxon>Peronosporomycetes</taxon>
        <taxon>Peronosporales</taxon>
        <taxon>Peronosporaceae</taxon>
        <taxon>Peronosclerospora</taxon>
    </lineage>
</organism>
<accession>A0ACC0WC18</accession>
<evidence type="ECO:0000313" key="1">
    <source>
        <dbReference type="EMBL" id="KAI9915246.1"/>
    </source>
</evidence>
<dbReference type="EMBL" id="CM047582">
    <property type="protein sequence ID" value="KAI9915246.1"/>
    <property type="molecule type" value="Genomic_DNA"/>
</dbReference>
<evidence type="ECO:0000313" key="2">
    <source>
        <dbReference type="Proteomes" id="UP001163321"/>
    </source>
</evidence>
<gene>
    <name evidence="1" type="ORF">PsorP6_007326</name>
</gene>
<protein>
    <submittedName>
        <fullName evidence="1">Uncharacterized protein</fullName>
    </submittedName>
</protein>
<proteinExistence type="predicted"/>
<keyword evidence="2" id="KW-1185">Reference proteome</keyword>
<dbReference type="Proteomes" id="UP001163321">
    <property type="component" value="Chromosome 3"/>
</dbReference>
<reference evidence="1 2" key="1">
    <citation type="journal article" date="2022" name="bioRxiv">
        <title>The genome of the oomycete Peronosclerospora sorghi, a cosmopolitan pathogen of maize and sorghum, is inflated with dispersed pseudogenes.</title>
        <authorList>
            <person name="Fletcher K."/>
            <person name="Martin F."/>
            <person name="Isakeit T."/>
            <person name="Cavanaugh K."/>
            <person name="Magill C."/>
            <person name="Michelmore R."/>
        </authorList>
    </citation>
    <scope>NUCLEOTIDE SEQUENCE [LARGE SCALE GENOMIC DNA]</scope>
    <source>
        <strain evidence="1">P6</strain>
    </source>
</reference>